<proteinExistence type="predicted"/>
<reference evidence="3 4" key="1">
    <citation type="submission" date="2015-07" db="EMBL/GenBank/DDBJ databases">
        <title>Genome sequencing of Kibdelosporangium phytohabitans.</title>
        <authorList>
            <person name="Qin S."/>
            <person name="Xing K."/>
        </authorList>
    </citation>
    <scope>NUCLEOTIDE SEQUENCE [LARGE SCALE GENOMIC DNA]</scope>
    <source>
        <strain evidence="3 4">KLBMP1111</strain>
    </source>
</reference>
<keyword evidence="2" id="KW-1133">Transmembrane helix</keyword>
<evidence type="ECO:0000313" key="4">
    <source>
        <dbReference type="Proteomes" id="UP000063699"/>
    </source>
</evidence>
<name>A0A0N9HR88_9PSEU</name>
<keyword evidence="2" id="KW-0472">Membrane</keyword>
<dbReference type="Proteomes" id="UP000063699">
    <property type="component" value="Chromosome"/>
</dbReference>
<dbReference type="AlphaFoldDB" id="A0A0N9HR88"/>
<sequence>MLKMDLEDELKRLFKDERLDVRVAPEAESNVVAGASRLRRRRMVTMSAAGVLSAAMLAGGALVLTQSSPQSSGVATQPSSDLPIDSTQPTSVEPRPESTATTAPGPSQYVTSSPNAPLDPPGTTKATGQPPTARLGVVLGPTGDGTIRLGDTQKELSASGRVPTTVKEPVGCSSLPTKSATGTAYIGQSGKVVALVYRAEATTPEDITIGSPADSVKATYRDFTGSTVSVPGNPGAKYKFTFASGKITSIALLANQQDCVG</sequence>
<evidence type="ECO:0000313" key="3">
    <source>
        <dbReference type="EMBL" id="ALG05626.1"/>
    </source>
</evidence>
<keyword evidence="4" id="KW-1185">Reference proteome</keyword>
<feature type="region of interest" description="Disordered" evidence="1">
    <location>
        <begin position="68"/>
        <end position="138"/>
    </location>
</feature>
<dbReference type="STRING" id="860235.AOZ06_00620"/>
<dbReference type="EMBL" id="CP012752">
    <property type="protein sequence ID" value="ALG05626.1"/>
    <property type="molecule type" value="Genomic_DNA"/>
</dbReference>
<keyword evidence="2" id="KW-0812">Transmembrane</keyword>
<evidence type="ECO:0000256" key="1">
    <source>
        <dbReference type="SAM" id="MobiDB-lite"/>
    </source>
</evidence>
<evidence type="ECO:0000256" key="2">
    <source>
        <dbReference type="SAM" id="Phobius"/>
    </source>
</evidence>
<feature type="compositionally biased region" description="Polar residues" evidence="1">
    <location>
        <begin position="98"/>
        <end position="115"/>
    </location>
</feature>
<protein>
    <submittedName>
        <fullName evidence="3">Uncharacterized protein</fullName>
    </submittedName>
</protein>
<accession>A0A0N9HR88</accession>
<gene>
    <name evidence="3" type="ORF">AOZ06_00620</name>
</gene>
<organism evidence="3 4">
    <name type="scientific">Kibdelosporangium phytohabitans</name>
    <dbReference type="NCBI Taxonomy" id="860235"/>
    <lineage>
        <taxon>Bacteria</taxon>
        <taxon>Bacillati</taxon>
        <taxon>Actinomycetota</taxon>
        <taxon>Actinomycetes</taxon>
        <taxon>Pseudonocardiales</taxon>
        <taxon>Pseudonocardiaceae</taxon>
        <taxon>Kibdelosporangium</taxon>
    </lineage>
</organism>
<feature type="transmembrane region" description="Helical" evidence="2">
    <location>
        <begin position="44"/>
        <end position="64"/>
    </location>
</feature>
<feature type="compositionally biased region" description="Polar residues" evidence="1">
    <location>
        <begin position="68"/>
        <end position="91"/>
    </location>
</feature>
<dbReference type="KEGG" id="kphy:AOZ06_00620"/>